<dbReference type="AlphaFoldDB" id="A0A8K0SG03"/>
<reference evidence="2" key="1">
    <citation type="journal article" date="2021" name="Nat. Commun.">
        <title>Genetic determinants of endophytism in the Arabidopsis root mycobiome.</title>
        <authorList>
            <person name="Mesny F."/>
            <person name="Miyauchi S."/>
            <person name="Thiergart T."/>
            <person name="Pickel B."/>
            <person name="Atanasova L."/>
            <person name="Karlsson M."/>
            <person name="Huettel B."/>
            <person name="Barry K.W."/>
            <person name="Haridas S."/>
            <person name="Chen C."/>
            <person name="Bauer D."/>
            <person name="Andreopoulos W."/>
            <person name="Pangilinan J."/>
            <person name="LaButti K."/>
            <person name="Riley R."/>
            <person name="Lipzen A."/>
            <person name="Clum A."/>
            <person name="Drula E."/>
            <person name="Henrissat B."/>
            <person name="Kohler A."/>
            <person name="Grigoriev I.V."/>
            <person name="Martin F.M."/>
            <person name="Hacquard S."/>
        </authorList>
    </citation>
    <scope>NUCLEOTIDE SEQUENCE</scope>
    <source>
        <strain evidence="2">MPI-CAGE-CH-0235</strain>
    </source>
</reference>
<evidence type="ECO:0000313" key="2">
    <source>
        <dbReference type="EMBL" id="KAH7303461.1"/>
    </source>
</evidence>
<proteinExistence type="predicted"/>
<dbReference type="EMBL" id="JAGPNK010000033">
    <property type="protein sequence ID" value="KAH7303461.1"/>
    <property type="molecule type" value="Genomic_DNA"/>
</dbReference>
<evidence type="ECO:0000256" key="1">
    <source>
        <dbReference type="SAM" id="MobiDB-lite"/>
    </source>
</evidence>
<feature type="region of interest" description="Disordered" evidence="1">
    <location>
        <begin position="154"/>
        <end position="175"/>
    </location>
</feature>
<keyword evidence="3" id="KW-1185">Reference proteome</keyword>
<protein>
    <submittedName>
        <fullName evidence="2">Uncharacterized protein</fullName>
    </submittedName>
</protein>
<comment type="caution">
    <text evidence="2">The sequence shown here is derived from an EMBL/GenBank/DDBJ whole genome shotgun (WGS) entry which is preliminary data.</text>
</comment>
<accession>A0A8K0SG03</accession>
<organism evidence="2 3">
    <name type="scientific">Stachybotrys elegans</name>
    <dbReference type="NCBI Taxonomy" id="80388"/>
    <lineage>
        <taxon>Eukaryota</taxon>
        <taxon>Fungi</taxon>
        <taxon>Dikarya</taxon>
        <taxon>Ascomycota</taxon>
        <taxon>Pezizomycotina</taxon>
        <taxon>Sordariomycetes</taxon>
        <taxon>Hypocreomycetidae</taxon>
        <taxon>Hypocreales</taxon>
        <taxon>Stachybotryaceae</taxon>
        <taxon>Stachybotrys</taxon>
    </lineage>
</organism>
<gene>
    <name evidence="2" type="ORF">B0I35DRAFT_415129</name>
</gene>
<evidence type="ECO:0000313" key="3">
    <source>
        <dbReference type="Proteomes" id="UP000813444"/>
    </source>
</evidence>
<name>A0A8K0SG03_9HYPO</name>
<dbReference type="Proteomes" id="UP000813444">
    <property type="component" value="Unassembled WGS sequence"/>
</dbReference>
<sequence length="351" mass="40664">MESDATSPSAPPVRVGYIRTITQRPLVFNKEIHGRYSIEDIHGFFGNRLYQRPPPAPQQLYVLGILTPDDDKLLDWLIDQSRPLQPDELEKWKMYRRQGDAVRLSRRDFQVYLTRSKAKSEAGRDLIRRLHSENVECLVLSPSEIEDGLRSVVGDSLPLPDAPAGGESHHPDLTPEEKELDDYLMFVRSDYLIDRNTPIYSRAYYQCPDDRKLMSEIREGVPERSEDRDVKFDYSTHHRCTRDKDMGVQWRCACGGSCKRNKPCKEGLGREDFNGYTWGRMNSKRESVDTWKGLPDKGDKEWLHLTAAELCSRRVLEGQYGFGRQGNAEAEKKWKETWVSRTDFSGDWVKE</sequence>
<dbReference type="OrthoDB" id="3778483at2759"/>